<sequence>MTEVDINTELENTNSSNDSNEALETLSVENEQPQMDPIIAESESTKTVFEYDDLSPSTNFYHIVQHQFNNNFKNDWLKFDGIKFKKFLELLSSQNLELAQFVINNFDRDKFIYLSKLHGVEAMDFVVNQYNLFHDDLVDKVIKPTEQLQAQNENYVNSDFVYETANFYQAKQLNQFKNKTVNYFLHQRINNQKQLNDLIYLLQNKPQINFVEAVDSAIKTPGISALGNKLEKPDFNNNQFRKRIVGRKMISNF</sequence>
<evidence type="ECO:0000313" key="2">
    <source>
        <dbReference type="EMBL" id="MDQ0514242.1"/>
    </source>
</evidence>
<comment type="caution">
    <text evidence="2">The sequence shown here is derived from an EMBL/GenBank/DDBJ whole genome shotgun (WGS) entry which is preliminary data.</text>
</comment>
<proteinExistence type="predicted"/>
<keyword evidence="3" id="KW-1185">Reference proteome</keyword>
<dbReference type="RefSeq" id="WP_256547069.1">
    <property type="nucleotide sequence ID" value="NZ_CP101809.1"/>
</dbReference>
<dbReference type="Proteomes" id="UP001240643">
    <property type="component" value="Unassembled WGS sequence"/>
</dbReference>
<dbReference type="EMBL" id="JAUSWO010000001">
    <property type="protein sequence ID" value="MDQ0514242.1"/>
    <property type="molecule type" value="Genomic_DNA"/>
</dbReference>
<accession>A0ABU0LZV8</accession>
<organism evidence="2 3">
    <name type="scientific">Mycoplasmoides fastidiosum</name>
    <dbReference type="NCBI Taxonomy" id="92758"/>
    <lineage>
        <taxon>Bacteria</taxon>
        <taxon>Bacillati</taxon>
        <taxon>Mycoplasmatota</taxon>
        <taxon>Mycoplasmoidales</taxon>
        <taxon>Mycoplasmoidaceae</taxon>
        <taxon>Mycoplasmoides</taxon>
    </lineage>
</organism>
<evidence type="ECO:0000313" key="3">
    <source>
        <dbReference type="Proteomes" id="UP001240643"/>
    </source>
</evidence>
<evidence type="ECO:0000256" key="1">
    <source>
        <dbReference type="SAM" id="MobiDB-lite"/>
    </source>
</evidence>
<reference evidence="2" key="1">
    <citation type="submission" date="2023-07" db="EMBL/GenBank/DDBJ databases">
        <title>Genomic Encyclopedia of Type Strains, Phase IV (KMG-IV): sequencing the most valuable type-strain genomes for metagenomic binning, comparative biology and taxonomic classification.</title>
        <authorList>
            <person name="Goeker M."/>
        </authorList>
    </citation>
    <scope>NUCLEOTIDE SEQUENCE [LARGE SCALE GENOMIC DNA]</scope>
    <source>
        <strain evidence="2">DSM 21204</strain>
    </source>
</reference>
<name>A0ABU0LZV8_9BACT</name>
<feature type="compositionally biased region" description="Polar residues" evidence="1">
    <location>
        <begin position="9"/>
        <end position="21"/>
    </location>
</feature>
<feature type="region of interest" description="Disordered" evidence="1">
    <location>
        <begin position="1"/>
        <end position="21"/>
    </location>
</feature>
<protein>
    <submittedName>
        <fullName evidence="2">Uncharacterized protein</fullName>
    </submittedName>
</protein>
<gene>
    <name evidence="2" type="ORF">J2Z62_000680</name>
</gene>